<dbReference type="RefSeq" id="WP_008525657.1">
    <property type="nucleotide sequence ID" value="NC_021921.1"/>
</dbReference>
<name>F7PIY9_9EURY</name>
<dbReference type="Proteomes" id="UP000015381">
    <property type="component" value="Chromosome I"/>
</dbReference>
<sequence length="82" mass="8864">MDETTESGRSWFRDANEDGRLYFWGGIVAAAISLFVLPIVGLLAVYWGYQLHAEEGRTVPAVVIAGAGATGVLYWLAYLAAV</sequence>
<dbReference type="AlphaFoldDB" id="F7PIY9"/>
<dbReference type="Proteomes" id="UP000003861">
    <property type="component" value="Unassembled WGS sequence"/>
</dbReference>
<evidence type="ECO:0000256" key="1">
    <source>
        <dbReference type="SAM" id="Phobius"/>
    </source>
</evidence>
<organism evidence="3 4">
    <name type="scientific">Halorhabdus tiamatea SARL4B</name>
    <dbReference type="NCBI Taxonomy" id="1033806"/>
    <lineage>
        <taxon>Archaea</taxon>
        <taxon>Methanobacteriati</taxon>
        <taxon>Methanobacteriota</taxon>
        <taxon>Stenosarchaea group</taxon>
        <taxon>Halobacteria</taxon>
        <taxon>Halobacteriales</taxon>
        <taxon>Haloarculaceae</taxon>
        <taxon>Halorhabdus</taxon>
    </lineage>
</organism>
<reference evidence="3 4" key="1">
    <citation type="journal article" date="2011" name="J. Bacteriol.">
        <title>Genome sequence of Halorhabdus tiamatea, the first archaeon isolated from a deep-sea anoxic brine lake.</title>
        <authorList>
            <person name="Antunes A."/>
            <person name="Alam I."/>
            <person name="Bajic V.B."/>
            <person name="Stingl U."/>
        </authorList>
    </citation>
    <scope>NUCLEOTIDE SEQUENCE [LARGE SCALE GENOMIC DNA]</scope>
    <source>
        <strain evidence="3 4">SARL4B</strain>
    </source>
</reference>
<keyword evidence="1" id="KW-0812">Transmembrane</keyword>
<proteinExistence type="predicted"/>
<protein>
    <submittedName>
        <fullName evidence="3">Uncharacterized protein</fullName>
    </submittedName>
</protein>
<dbReference type="KEGG" id="hti:HTIA_0815"/>
<dbReference type="EMBL" id="AFNT02000023">
    <property type="protein sequence ID" value="ERJ05909.1"/>
    <property type="molecule type" value="Genomic_DNA"/>
</dbReference>
<dbReference type="EMBL" id="HF571520">
    <property type="protein sequence ID" value="CCQ32955.1"/>
    <property type="molecule type" value="Genomic_DNA"/>
</dbReference>
<keyword evidence="5" id="KW-1185">Reference proteome</keyword>
<accession>F7PIY9</accession>
<feature type="transmembrane region" description="Helical" evidence="1">
    <location>
        <begin position="21"/>
        <end position="49"/>
    </location>
</feature>
<keyword evidence="1" id="KW-1133">Transmembrane helix</keyword>
<dbReference type="eggNOG" id="arCOG11871">
    <property type="taxonomic scope" value="Archaea"/>
</dbReference>
<dbReference type="OrthoDB" id="345989at2157"/>
<feature type="transmembrane region" description="Helical" evidence="1">
    <location>
        <begin position="61"/>
        <end position="81"/>
    </location>
</feature>
<dbReference type="HOGENOM" id="CLU_2550160_0_0_2"/>
<dbReference type="GeneID" id="23797850"/>
<evidence type="ECO:0000313" key="5">
    <source>
        <dbReference type="Proteomes" id="UP000015381"/>
    </source>
</evidence>
<evidence type="ECO:0000313" key="4">
    <source>
        <dbReference type="Proteomes" id="UP000003861"/>
    </source>
</evidence>
<gene>
    <name evidence="3" type="ORF">HLRTI_002061</name>
    <name evidence="2" type="ORF">HTIA_0815</name>
</gene>
<reference evidence="3 4" key="2">
    <citation type="journal article" date="2013" name="PLoS ONE">
        <title>INDIGO - INtegrated Data Warehouse of MIcrobial GenOmes with Examples from the Red Sea Extremophiles.</title>
        <authorList>
            <person name="Alam I."/>
            <person name="Antunes A."/>
            <person name="Kamau A.A."/>
            <person name="Ba Alawi W."/>
            <person name="Kalkatawi M."/>
            <person name="Stingl U."/>
            <person name="Bajic V.B."/>
        </authorList>
    </citation>
    <scope>NUCLEOTIDE SEQUENCE [LARGE SCALE GENOMIC DNA]</scope>
    <source>
        <strain evidence="3 4">SARL4B</strain>
    </source>
</reference>
<evidence type="ECO:0000313" key="2">
    <source>
        <dbReference type="EMBL" id="CCQ32955.1"/>
    </source>
</evidence>
<keyword evidence="1" id="KW-0472">Membrane</keyword>
<evidence type="ECO:0000313" key="3">
    <source>
        <dbReference type="EMBL" id="ERJ05909.1"/>
    </source>
</evidence>
<reference evidence="2 5" key="3">
    <citation type="journal article" date="2014" name="Environ. Microbiol.">
        <title>Halorhabdus tiamatea: proteogenomics and glycosidase activity measurements identify the first cultivated euryarchaeon from a deep-sea anoxic brine lake as potential polysaccharide degrader.</title>
        <authorList>
            <person name="Werner J."/>
            <person name="Ferrer M."/>
            <person name="Michel G."/>
            <person name="Mann A.J."/>
            <person name="Huang S."/>
            <person name="Juarez S."/>
            <person name="Ciordia S."/>
            <person name="Albar J.P."/>
            <person name="Alcaide M."/>
            <person name="La Cono V."/>
            <person name="Yakimov M.M."/>
            <person name="Antunes A."/>
            <person name="Taborda M."/>
            <person name="Da Costa M.S."/>
            <person name="Amann R.I."/>
            <person name="Gloeckner F.O."/>
            <person name="Golyshina O.V."/>
            <person name="Golyshin P.N."/>
            <person name="Teeling H."/>
        </authorList>
    </citation>
    <scope>NUCLEOTIDE SEQUENCE [LARGE SCALE GENOMIC DNA]</scope>
    <source>
        <strain evidence="5">SARL4B</strain>
        <strain evidence="2">Type strain: SARL4B</strain>
    </source>
</reference>